<dbReference type="Proteomes" id="UP000887565">
    <property type="component" value="Unplaced"/>
</dbReference>
<keyword evidence="1" id="KW-1185">Reference proteome</keyword>
<evidence type="ECO:0000313" key="2">
    <source>
        <dbReference type="WBParaSite" id="nRc.2.0.1.t12514-RA"/>
    </source>
</evidence>
<sequence>METDQDDAYETLTPGLWYLMTADANPMDYPTAYAPRNPLVIKLEFVTKSFWERTLASDMPQYTLTNYPA</sequence>
<protein>
    <submittedName>
        <fullName evidence="2">Uncharacterized protein</fullName>
    </submittedName>
</protein>
<reference evidence="2" key="1">
    <citation type="submission" date="2022-11" db="UniProtKB">
        <authorList>
            <consortium name="WormBaseParasite"/>
        </authorList>
    </citation>
    <scope>IDENTIFICATION</scope>
</reference>
<organism evidence="1 2">
    <name type="scientific">Romanomermis culicivorax</name>
    <name type="common">Nematode worm</name>
    <dbReference type="NCBI Taxonomy" id="13658"/>
    <lineage>
        <taxon>Eukaryota</taxon>
        <taxon>Metazoa</taxon>
        <taxon>Ecdysozoa</taxon>
        <taxon>Nematoda</taxon>
        <taxon>Enoplea</taxon>
        <taxon>Dorylaimia</taxon>
        <taxon>Mermithida</taxon>
        <taxon>Mermithoidea</taxon>
        <taxon>Mermithidae</taxon>
        <taxon>Romanomermis</taxon>
    </lineage>
</organism>
<evidence type="ECO:0000313" key="1">
    <source>
        <dbReference type="Proteomes" id="UP000887565"/>
    </source>
</evidence>
<accession>A0A915IEA3</accession>
<proteinExistence type="predicted"/>
<dbReference type="WBParaSite" id="nRc.2.0.1.t12514-RA">
    <property type="protein sequence ID" value="nRc.2.0.1.t12514-RA"/>
    <property type="gene ID" value="nRc.2.0.1.g12514"/>
</dbReference>
<name>A0A915IEA3_ROMCU</name>
<dbReference type="AlphaFoldDB" id="A0A915IEA3"/>